<evidence type="ECO:0000313" key="1">
    <source>
        <dbReference type="EMBL" id="AEV55739.1"/>
    </source>
</evidence>
<dbReference type="EMBL" id="JQ002659">
    <property type="protein sequence ID" value="AEV55739.1"/>
    <property type="molecule type" value="Genomic_DNA"/>
</dbReference>
<proteinExistence type="predicted"/>
<organism evidence="1">
    <name type="scientific">Phlegmariurus squarrosus</name>
    <name type="common">Rock tassel fern</name>
    <name type="synonym">Lycopodium squarrosum</name>
    <dbReference type="NCBI Taxonomy" id="73615"/>
    <lineage>
        <taxon>Eukaryota</taxon>
        <taxon>Viridiplantae</taxon>
        <taxon>Streptophyta</taxon>
        <taxon>Embryophyta</taxon>
        <taxon>Tracheophyta</taxon>
        <taxon>Lycopodiopsida</taxon>
        <taxon>Lycopodiales</taxon>
        <taxon>Lycopodiaceae</taxon>
        <taxon>Huperzioideae</taxon>
        <taxon>Phlegmariurus</taxon>
    </lineage>
</organism>
<keyword evidence="1" id="KW-0496">Mitochondrion</keyword>
<dbReference type="RefSeq" id="YP_006234267.1">
    <property type="nucleotide sequence ID" value="NC_017755.1"/>
</dbReference>
<geneLocation type="mitochondrion" evidence="1"/>
<dbReference type="GeneID" id="12354464"/>
<dbReference type="AlphaFoldDB" id="H9M832"/>
<reference evidence="1" key="1">
    <citation type="journal article" date="2012" name="PLoS ONE">
        <title>The Mitochondrial Genome of the Lycophyte Huperzia squarrosa: The Most Archaic Form in Vascular Plants.</title>
        <authorList>
            <person name="Liu Y."/>
            <person name="Wang B."/>
            <person name="Cui P."/>
            <person name="Li L."/>
            <person name="Xue J.Y."/>
            <person name="Yu J."/>
            <person name="Qiu Y.L."/>
        </authorList>
    </citation>
    <scope>NUCLEOTIDE SEQUENCE</scope>
</reference>
<name>H9M832_PHLSQ</name>
<gene>
    <name evidence="1" type="primary">ORF133</name>
    <name evidence="1" type="ORF">HusqMp24</name>
</gene>
<protein>
    <submittedName>
        <fullName evidence="1">Uncharacterized protein</fullName>
    </submittedName>
</protein>
<accession>H9M832</accession>
<sequence>MLAGDTCQLTDCLFLHTMSAPTWSGLSIFHTPPLPLFPKAAFFEPVLSLRFENPLIFAETTELLLSIVPGSESGISENSKAGYSDLISDMSYSSLLSVRDLWSFFPGGFALCSASCSRRSTPESFGPWVQSLM</sequence>